<evidence type="ECO:0000256" key="2">
    <source>
        <dbReference type="SAM" id="SignalP"/>
    </source>
</evidence>
<feature type="compositionally biased region" description="Basic and acidic residues" evidence="1">
    <location>
        <begin position="121"/>
        <end position="130"/>
    </location>
</feature>
<dbReference type="EMBL" id="LN733222">
    <property type="protein sequence ID" value="CEP16650.1"/>
    <property type="molecule type" value="Genomic_DNA"/>
</dbReference>
<organism evidence="3 4">
    <name type="scientific">Parasitella parasitica</name>
    <dbReference type="NCBI Taxonomy" id="35722"/>
    <lineage>
        <taxon>Eukaryota</taxon>
        <taxon>Fungi</taxon>
        <taxon>Fungi incertae sedis</taxon>
        <taxon>Mucoromycota</taxon>
        <taxon>Mucoromycotina</taxon>
        <taxon>Mucoromycetes</taxon>
        <taxon>Mucorales</taxon>
        <taxon>Mucorineae</taxon>
        <taxon>Mucoraceae</taxon>
        <taxon>Parasitella</taxon>
    </lineage>
</organism>
<reference evidence="3 4" key="1">
    <citation type="submission" date="2014-09" db="EMBL/GenBank/DDBJ databases">
        <authorList>
            <person name="Ellenberger Sabrina"/>
        </authorList>
    </citation>
    <scope>NUCLEOTIDE SEQUENCE [LARGE SCALE GENOMIC DNA]</scope>
    <source>
        <strain evidence="3 4">CBS 412.66</strain>
    </source>
</reference>
<sequence>MHISSLILSISIALGAVYAVESSSGKLAPVSDAGLNKRPTLVKRDYATTLKYLRAAMASYRKDAITPPSAAFVQLEQSLFPQPVQAAQPLLEVVDPVWAVETEPMPSPSNQQVISSPATPERQDAQHLDAFEPPMRNRQVSPPPPPDSSSSSTYDSATPPEQPAKEKSASPELGNERKGKSLPVNADIEEDDTFDPEEDPDDVDDPPIVNGVAVNREE</sequence>
<dbReference type="AlphaFoldDB" id="A0A0B7NM64"/>
<evidence type="ECO:0000256" key="1">
    <source>
        <dbReference type="SAM" id="MobiDB-lite"/>
    </source>
</evidence>
<feature type="chain" id="PRO_5002138231" evidence="2">
    <location>
        <begin position="20"/>
        <end position="218"/>
    </location>
</feature>
<accession>A0A0B7NM64</accession>
<feature type="compositionally biased region" description="Acidic residues" evidence="1">
    <location>
        <begin position="187"/>
        <end position="205"/>
    </location>
</feature>
<name>A0A0B7NM64_9FUNG</name>
<gene>
    <name evidence="3" type="primary">PARPA_10922.1 scaffold 41991</name>
</gene>
<keyword evidence="4" id="KW-1185">Reference proteome</keyword>
<feature type="signal peptide" evidence="2">
    <location>
        <begin position="1"/>
        <end position="19"/>
    </location>
</feature>
<feature type="compositionally biased region" description="Basic and acidic residues" evidence="1">
    <location>
        <begin position="163"/>
        <end position="179"/>
    </location>
</feature>
<feature type="compositionally biased region" description="Polar residues" evidence="1">
    <location>
        <begin position="108"/>
        <end position="118"/>
    </location>
</feature>
<protein>
    <submittedName>
        <fullName evidence="3">Uncharacterized protein</fullName>
    </submittedName>
</protein>
<keyword evidence="2" id="KW-0732">Signal</keyword>
<feature type="region of interest" description="Disordered" evidence="1">
    <location>
        <begin position="102"/>
        <end position="218"/>
    </location>
</feature>
<evidence type="ECO:0000313" key="3">
    <source>
        <dbReference type="EMBL" id="CEP16650.1"/>
    </source>
</evidence>
<feature type="compositionally biased region" description="Low complexity" evidence="1">
    <location>
        <begin position="148"/>
        <end position="159"/>
    </location>
</feature>
<evidence type="ECO:0000313" key="4">
    <source>
        <dbReference type="Proteomes" id="UP000054107"/>
    </source>
</evidence>
<dbReference type="OrthoDB" id="2280955at2759"/>
<proteinExistence type="predicted"/>
<dbReference type="Proteomes" id="UP000054107">
    <property type="component" value="Unassembled WGS sequence"/>
</dbReference>